<dbReference type="SMART" id="SM00948">
    <property type="entry name" value="Proteasome_A_N"/>
    <property type="match status" value="1"/>
</dbReference>
<keyword evidence="8" id="KW-0378">Hydrolase</keyword>
<dbReference type="Pfam" id="PF00227">
    <property type="entry name" value="Proteasome"/>
    <property type="match status" value="1"/>
</dbReference>
<dbReference type="Proteomes" id="UP000269793">
    <property type="component" value="Chromosome III"/>
</dbReference>
<keyword evidence="4 6" id="KW-0539">Nucleus</keyword>
<dbReference type="STRING" id="425264.A0A3G2S6B0"/>
<evidence type="ECO:0000313" key="9">
    <source>
        <dbReference type="Proteomes" id="UP000269793"/>
    </source>
</evidence>
<dbReference type="InterPro" id="IPR029055">
    <property type="entry name" value="Ntn_hydrolases_N"/>
</dbReference>
<dbReference type="InterPro" id="IPR050115">
    <property type="entry name" value="Proteasome_alpha"/>
</dbReference>
<dbReference type="FunFam" id="3.60.20.10:FF:000007">
    <property type="entry name" value="Proteasome subunit alpha type"/>
    <property type="match status" value="1"/>
</dbReference>
<dbReference type="PROSITE" id="PS00388">
    <property type="entry name" value="PROTEASOME_ALPHA_1"/>
    <property type="match status" value="1"/>
</dbReference>
<dbReference type="InterPro" id="IPR001353">
    <property type="entry name" value="Proteasome_sua/b"/>
</dbReference>
<sequence length="248" mass="27020">MASQGTGYDLSASTYSPDGRIFQVEYATKAVENAGTAIGVRTKDGVVLGVENLIPSKLLVPGSNKRIFGVDRHIALTSAGLTADGKHLAARARDEAENYLDTYKEKTSVKTLTERVALYVQAFTLYSSVRPFGASTIIGGVDAVRGPQLFVVEPSGMFWGYHGCAVGKGKQFAKTEIEKLGLETMSMEEAVIEVARIIYKAHDDAKDKEFELELSWVGPDGRHTSVPAALREEAIRRAEQSLEEEMED</sequence>
<protein>
    <recommendedName>
        <fullName evidence="6">Proteasome subunit alpha type</fullName>
    </recommendedName>
</protein>
<comment type="subcellular location">
    <subcellularLocation>
        <location evidence="6">Cytoplasm</location>
    </subcellularLocation>
    <subcellularLocation>
        <location evidence="6">Nucleus</location>
    </subcellularLocation>
</comment>
<dbReference type="GO" id="GO:0005737">
    <property type="term" value="C:cytoplasm"/>
    <property type="evidence" value="ECO:0007669"/>
    <property type="project" value="UniProtKB-SubCell"/>
</dbReference>
<evidence type="ECO:0000313" key="8">
    <source>
        <dbReference type="EMBL" id="AYO42849.1"/>
    </source>
</evidence>
<dbReference type="GO" id="GO:0019773">
    <property type="term" value="C:proteasome core complex, alpha-subunit complex"/>
    <property type="evidence" value="ECO:0007669"/>
    <property type="project" value="UniProtKB-UniRule"/>
</dbReference>
<organism evidence="8 9">
    <name type="scientific">Malassezia restricta (strain ATCC 96810 / NBRC 103918 / CBS 7877)</name>
    <name type="common">Seborrheic dermatitis infection agent</name>
    <dbReference type="NCBI Taxonomy" id="425264"/>
    <lineage>
        <taxon>Eukaryota</taxon>
        <taxon>Fungi</taxon>
        <taxon>Dikarya</taxon>
        <taxon>Basidiomycota</taxon>
        <taxon>Ustilaginomycotina</taxon>
        <taxon>Malasseziomycetes</taxon>
        <taxon>Malasseziales</taxon>
        <taxon>Malasseziaceae</taxon>
        <taxon>Malassezia</taxon>
    </lineage>
</organism>
<evidence type="ECO:0000256" key="4">
    <source>
        <dbReference type="ARBA" id="ARBA00023242"/>
    </source>
</evidence>
<dbReference type="PROSITE" id="PS51475">
    <property type="entry name" value="PROTEASOME_ALPHA_2"/>
    <property type="match status" value="1"/>
</dbReference>
<gene>
    <name evidence="8" type="primary">Psma3</name>
    <name evidence="8" type="ORF">DNF11_1899</name>
</gene>
<evidence type="ECO:0000259" key="7">
    <source>
        <dbReference type="PROSITE" id="PS00388"/>
    </source>
</evidence>
<evidence type="ECO:0000256" key="1">
    <source>
        <dbReference type="ARBA" id="ARBA00002000"/>
    </source>
</evidence>
<dbReference type="InterPro" id="IPR023332">
    <property type="entry name" value="Proteasome_alpha-type"/>
</dbReference>
<keyword evidence="9" id="KW-1185">Reference proteome</keyword>
<dbReference type="EMBL" id="CP033150">
    <property type="protein sequence ID" value="AYO42849.1"/>
    <property type="molecule type" value="Genomic_DNA"/>
</dbReference>
<evidence type="ECO:0000256" key="2">
    <source>
        <dbReference type="ARBA" id="ARBA00022490"/>
    </source>
</evidence>
<dbReference type="OrthoDB" id="40134at2759"/>
<dbReference type="CDD" id="cd03751">
    <property type="entry name" value="proteasome_alpha_type_3"/>
    <property type="match status" value="1"/>
</dbReference>
<evidence type="ECO:0000256" key="3">
    <source>
        <dbReference type="ARBA" id="ARBA00022942"/>
    </source>
</evidence>
<comment type="similarity">
    <text evidence="5 6">Belongs to the peptidase T1A family.</text>
</comment>
<comment type="function">
    <text evidence="1">The proteasome is a multicatalytic proteinase complex which is characterized by its ability to cleave peptides with Arg, Phe, Tyr, Leu, and Glu adjacent to the leaving group at neutral or slightly basic pH. The proteasome has an ATP-dependent proteolytic activity.</text>
</comment>
<dbReference type="GO" id="GO:0016787">
    <property type="term" value="F:hydrolase activity"/>
    <property type="evidence" value="ECO:0007669"/>
    <property type="project" value="UniProtKB-KW"/>
</dbReference>
<dbReference type="GO" id="GO:0005634">
    <property type="term" value="C:nucleus"/>
    <property type="evidence" value="ECO:0007669"/>
    <property type="project" value="UniProtKB-SubCell"/>
</dbReference>
<dbReference type="GO" id="GO:0006511">
    <property type="term" value="P:ubiquitin-dependent protein catabolic process"/>
    <property type="evidence" value="ECO:0007669"/>
    <property type="project" value="InterPro"/>
</dbReference>
<dbReference type="PANTHER" id="PTHR11599">
    <property type="entry name" value="PROTEASOME SUBUNIT ALPHA/BETA"/>
    <property type="match status" value="1"/>
</dbReference>
<dbReference type="InterPro" id="IPR000426">
    <property type="entry name" value="Proteasome_asu_N"/>
</dbReference>
<keyword evidence="2 6" id="KW-0963">Cytoplasm</keyword>
<dbReference type="VEuPathDB" id="FungiDB:DNF11_1899"/>
<dbReference type="Pfam" id="PF10584">
    <property type="entry name" value="Proteasome_A_N"/>
    <property type="match status" value="1"/>
</dbReference>
<reference evidence="8 9" key="1">
    <citation type="submission" date="2018-10" db="EMBL/GenBank/DDBJ databases">
        <title>Complete genome sequence of Malassezia restricta CBS 7877.</title>
        <authorList>
            <person name="Morand S.C."/>
            <person name="Bertignac M."/>
            <person name="Iltis A."/>
            <person name="Kolder I."/>
            <person name="Pirovano W."/>
            <person name="Jourdain R."/>
            <person name="Clavaud C."/>
        </authorList>
    </citation>
    <scope>NUCLEOTIDE SEQUENCE [LARGE SCALE GENOMIC DNA]</scope>
    <source>
        <strain evidence="8 9">CBS 7877</strain>
    </source>
</reference>
<accession>A0A3G2S6B0</accession>
<evidence type="ECO:0000256" key="5">
    <source>
        <dbReference type="PROSITE-ProRule" id="PRU00808"/>
    </source>
</evidence>
<feature type="domain" description="Proteasome alpha-type subunits" evidence="7">
    <location>
        <begin position="8"/>
        <end position="30"/>
    </location>
</feature>
<comment type="subunit">
    <text evidence="6">The 26S proteasome consists of a 20S proteasome core and two 19S regulatory subunits.</text>
</comment>
<keyword evidence="3 5" id="KW-0647">Proteasome</keyword>
<dbReference type="SUPFAM" id="SSF56235">
    <property type="entry name" value="N-terminal nucleophile aminohydrolases (Ntn hydrolases)"/>
    <property type="match status" value="1"/>
</dbReference>
<proteinExistence type="inferred from homology"/>
<dbReference type="Gene3D" id="3.60.20.10">
    <property type="entry name" value="Glutamine Phosphoribosylpyrophosphate, subunit 1, domain 1"/>
    <property type="match status" value="1"/>
</dbReference>
<evidence type="ECO:0000256" key="6">
    <source>
        <dbReference type="RuleBase" id="RU000551"/>
    </source>
</evidence>
<name>A0A3G2S6B0_MALR7</name>
<dbReference type="AlphaFoldDB" id="A0A3G2S6B0"/>